<sequence>MAHKNKEDMFKNCGPRAQCEERRNGKDKCLDKVEAYSVDTCLISYKPRLLTVDPCYKGRDEGVFTSLDDAIVSLRKNRGGYVIKLSPGTHRLTKNVELTVDNLSIIGDTSPVKGVPYINGARFSSSLIDIVPRYDNRIGKGPFRVTINSRKIKVSGECDPDFSSVREGDEIGFLFSDREEGEGEIRRFRVSSAKGNTITLAEDFGLGRDLFVGEGFFIYPNTRIETICPRKIYVTGILELAGITFDTVIPFVVGAGIYTSFRNCVFEGVIFLFGQTLTSIPNVTTGSFLWTATAWGQMAFQGILGVRARMIFNGNVGATVWGSVFSLCRIGGGAINGGECHFDDCDFFLNEIAVRLSSGAAAHIPGARFVENIVAVNGFYNSTLSSEAGNIFGLSNLIGDRPEFINNRLTFGAEWATIFNVSNLLLTKALEDPYIRLDGRIRQNPSENPEDALGNAGSFVADKPNPYAGIE</sequence>
<reference evidence="2 3" key="1">
    <citation type="submission" date="2016-11" db="EMBL/GenBank/DDBJ databases">
        <authorList>
            <consortium name="Urmite Genomes"/>
        </authorList>
    </citation>
    <scope>NUCLEOTIDE SEQUENCE [LARGE SCALE GENOMIC DNA]</scope>
    <source>
        <strain evidence="2 3">A11</strain>
    </source>
</reference>
<proteinExistence type="predicted"/>
<dbReference type="Proteomes" id="UP000201465">
    <property type="component" value="Segment"/>
</dbReference>
<keyword evidence="3" id="KW-1185">Reference proteome</keyword>
<accession>A0A1M7XU73</accession>
<name>A0A1M7XU73_9VIRU</name>
<feature type="region of interest" description="Disordered" evidence="1">
    <location>
        <begin position="441"/>
        <end position="471"/>
    </location>
</feature>
<evidence type="ECO:0000313" key="3">
    <source>
        <dbReference type="Proteomes" id="UP000201465"/>
    </source>
</evidence>
<protein>
    <submittedName>
        <fullName evidence="2">Uncharacterized protein</fullName>
    </submittedName>
</protein>
<dbReference type="SUPFAM" id="SSF51126">
    <property type="entry name" value="Pectin lyase-like"/>
    <property type="match status" value="1"/>
</dbReference>
<dbReference type="OrthoDB" id="29760at10239"/>
<gene>
    <name evidence="2" type="ORF">BQ3484_149</name>
</gene>
<dbReference type="InterPro" id="IPR011050">
    <property type="entry name" value="Pectin_lyase_fold/virulence"/>
</dbReference>
<evidence type="ECO:0000256" key="1">
    <source>
        <dbReference type="SAM" id="MobiDB-lite"/>
    </source>
</evidence>
<dbReference type="KEGG" id="vg:30523095"/>
<organism evidence="2 3">
    <name type="scientific">Cedratvirus A11</name>
    <dbReference type="NCBI Taxonomy" id="1903266"/>
    <lineage>
        <taxon>Viruses</taxon>
        <taxon>Pithoviruses</taxon>
        <taxon>Orthocedratvirinae</taxon>
        <taxon>Alphacedratvirus</taxon>
        <taxon>Alphacedratvirus aljazairmassiliense</taxon>
    </lineage>
</organism>
<dbReference type="GeneID" id="30523095"/>
<dbReference type="RefSeq" id="YP_009329089.1">
    <property type="nucleotide sequence ID" value="NC_032108.1"/>
</dbReference>
<dbReference type="EMBL" id="LT671577">
    <property type="protein sequence ID" value="SHO33217.1"/>
    <property type="molecule type" value="Genomic_DNA"/>
</dbReference>
<evidence type="ECO:0000313" key="2">
    <source>
        <dbReference type="EMBL" id="SHO33217.1"/>
    </source>
</evidence>